<evidence type="ECO:0000313" key="2">
    <source>
        <dbReference type="EMBL" id="KIM24642.1"/>
    </source>
</evidence>
<evidence type="ECO:0000256" key="1">
    <source>
        <dbReference type="SAM" id="MobiDB-lite"/>
    </source>
</evidence>
<organism evidence="2 3">
    <name type="scientific">Serendipita vermifera MAFF 305830</name>
    <dbReference type="NCBI Taxonomy" id="933852"/>
    <lineage>
        <taxon>Eukaryota</taxon>
        <taxon>Fungi</taxon>
        <taxon>Dikarya</taxon>
        <taxon>Basidiomycota</taxon>
        <taxon>Agaricomycotina</taxon>
        <taxon>Agaricomycetes</taxon>
        <taxon>Sebacinales</taxon>
        <taxon>Serendipitaceae</taxon>
        <taxon>Serendipita</taxon>
    </lineage>
</organism>
<feature type="region of interest" description="Disordered" evidence="1">
    <location>
        <begin position="28"/>
        <end position="64"/>
    </location>
</feature>
<evidence type="ECO:0000313" key="3">
    <source>
        <dbReference type="Proteomes" id="UP000054097"/>
    </source>
</evidence>
<keyword evidence="3" id="KW-1185">Reference proteome</keyword>
<dbReference type="AlphaFoldDB" id="A0A0C2X5T6"/>
<feature type="region of interest" description="Disordered" evidence="1">
    <location>
        <begin position="171"/>
        <end position="199"/>
    </location>
</feature>
<name>A0A0C2X5T6_SERVB</name>
<gene>
    <name evidence="2" type="ORF">M408DRAFT_26928</name>
</gene>
<protein>
    <submittedName>
        <fullName evidence="2">Uncharacterized protein</fullName>
    </submittedName>
</protein>
<proteinExistence type="predicted"/>
<reference evidence="2 3" key="1">
    <citation type="submission" date="2014-04" db="EMBL/GenBank/DDBJ databases">
        <authorList>
            <consortium name="DOE Joint Genome Institute"/>
            <person name="Kuo A."/>
            <person name="Zuccaro A."/>
            <person name="Kohler A."/>
            <person name="Nagy L.G."/>
            <person name="Floudas D."/>
            <person name="Copeland A."/>
            <person name="Barry K.W."/>
            <person name="Cichocki N."/>
            <person name="Veneault-Fourrey C."/>
            <person name="LaButti K."/>
            <person name="Lindquist E.A."/>
            <person name="Lipzen A."/>
            <person name="Lundell T."/>
            <person name="Morin E."/>
            <person name="Murat C."/>
            <person name="Sun H."/>
            <person name="Tunlid A."/>
            <person name="Henrissat B."/>
            <person name="Grigoriev I.V."/>
            <person name="Hibbett D.S."/>
            <person name="Martin F."/>
            <person name="Nordberg H.P."/>
            <person name="Cantor M.N."/>
            <person name="Hua S.X."/>
        </authorList>
    </citation>
    <scope>NUCLEOTIDE SEQUENCE [LARGE SCALE GENOMIC DNA]</scope>
    <source>
        <strain evidence="2 3">MAFF 305830</strain>
    </source>
</reference>
<sequence>MSAWNVQPSGFLTDIFIREIAEGQHPVSHMLYQPPPTQPPPTQPPPTQPPPTLPNRPSPKDEDGTCALALFDYQATEAKEIARPRPSSTFSTNPFLLWLMSPVAVVRSPWETSPITAPFATMATTTSDSQKQEYSDFRHFVATARESDPKPSIDFPHNPDAKFFISISRYPDLSRNTPSPGPSPNPSEQGKDENEAQKL</sequence>
<feature type="compositionally biased region" description="Pro residues" evidence="1">
    <location>
        <begin position="33"/>
        <end position="57"/>
    </location>
</feature>
<dbReference type="HOGENOM" id="CLU_1372951_0_0_1"/>
<dbReference type="Proteomes" id="UP000054097">
    <property type="component" value="Unassembled WGS sequence"/>
</dbReference>
<feature type="compositionally biased region" description="Basic and acidic residues" evidence="1">
    <location>
        <begin position="189"/>
        <end position="199"/>
    </location>
</feature>
<dbReference type="EMBL" id="KN824322">
    <property type="protein sequence ID" value="KIM24642.1"/>
    <property type="molecule type" value="Genomic_DNA"/>
</dbReference>
<reference evidence="3" key="2">
    <citation type="submission" date="2015-01" db="EMBL/GenBank/DDBJ databases">
        <title>Evolutionary Origins and Diversification of the Mycorrhizal Mutualists.</title>
        <authorList>
            <consortium name="DOE Joint Genome Institute"/>
            <consortium name="Mycorrhizal Genomics Consortium"/>
            <person name="Kohler A."/>
            <person name="Kuo A."/>
            <person name="Nagy L.G."/>
            <person name="Floudas D."/>
            <person name="Copeland A."/>
            <person name="Barry K.W."/>
            <person name="Cichocki N."/>
            <person name="Veneault-Fourrey C."/>
            <person name="LaButti K."/>
            <person name="Lindquist E.A."/>
            <person name="Lipzen A."/>
            <person name="Lundell T."/>
            <person name="Morin E."/>
            <person name="Murat C."/>
            <person name="Riley R."/>
            <person name="Ohm R."/>
            <person name="Sun H."/>
            <person name="Tunlid A."/>
            <person name="Henrissat B."/>
            <person name="Grigoriev I.V."/>
            <person name="Hibbett D.S."/>
            <person name="Martin F."/>
        </authorList>
    </citation>
    <scope>NUCLEOTIDE SEQUENCE [LARGE SCALE GENOMIC DNA]</scope>
    <source>
        <strain evidence="3">MAFF 305830</strain>
    </source>
</reference>
<accession>A0A0C2X5T6</accession>